<feature type="region of interest" description="Disordered" evidence="10">
    <location>
        <begin position="1"/>
        <end position="20"/>
    </location>
</feature>
<evidence type="ECO:0000256" key="11">
    <source>
        <dbReference type="SAM" id="Phobius"/>
    </source>
</evidence>
<keyword evidence="4 11" id="KW-1133">Transmembrane helix</keyword>
<evidence type="ECO:0000256" key="6">
    <source>
        <dbReference type="ARBA" id="ARBA00023136"/>
    </source>
</evidence>
<keyword evidence="8 9" id="KW-0807">Transducer</keyword>
<accession>A0A9Q1BSW2</accession>
<dbReference type="InterPro" id="IPR000276">
    <property type="entry name" value="GPCR_Rhodpsn"/>
</dbReference>
<sequence length="357" mass="39991">MATENLTVLDGGLENSGGNGTQPYDDGAVITIISVSIQVLLISVIFTGNSLVSLLVLKLERLHTTSNFFIVSMSLGDIIVSLGMIPGVAITFDPFLLTNRYFCLCLWCSQMLGSSISCLSLLSITIDRYLKITNPLRSTSLMTMKKAGLVIASIWAYTFTMAIVLPFSGLTQQFQICFDFTSVFNLIHIQIYLVTCGLIPFVIMFLCYVHIFKVVLEKSRAMKQTEIAMENVMNNQNGGAAKGETAHGEKRRKSFLKPWIKREMRSLKTLVVVIGFTAVAWIPIDVILFKEIYNPNYTASLTVRTILSWFTYLNSAANPFIYALRSEGFRLALRQTFRLCRSKEDRTTGKQVARDIM</sequence>
<dbReference type="SMART" id="SM01381">
    <property type="entry name" value="7TM_GPCR_Srsx"/>
    <property type="match status" value="1"/>
</dbReference>
<dbReference type="SUPFAM" id="SSF81321">
    <property type="entry name" value="Family A G protein-coupled receptor-like"/>
    <property type="match status" value="1"/>
</dbReference>
<dbReference type="OrthoDB" id="6021576at2759"/>
<dbReference type="GO" id="GO:0004930">
    <property type="term" value="F:G protein-coupled receptor activity"/>
    <property type="evidence" value="ECO:0007669"/>
    <property type="project" value="UniProtKB-KW"/>
</dbReference>
<feature type="transmembrane region" description="Helical" evidence="11">
    <location>
        <begin position="68"/>
        <end position="89"/>
    </location>
</feature>
<evidence type="ECO:0000256" key="7">
    <source>
        <dbReference type="ARBA" id="ARBA00023170"/>
    </source>
</evidence>
<dbReference type="PANTHER" id="PTHR24249:SF422">
    <property type="entry name" value="G-PROTEIN COUPLED RECEPTORS FAMILY 1 PROFILE DOMAIN-CONTAINING PROTEIN"/>
    <property type="match status" value="1"/>
</dbReference>
<evidence type="ECO:0000259" key="12">
    <source>
        <dbReference type="PROSITE" id="PS50262"/>
    </source>
</evidence>
<keyword evidence="7 9" id="KW-0675">Receptor</keyword>
<dbReference type="Proteomes" id="UP001152320">
    <property type="component" value="Chromosome 12"/>
</dbReference>
<evidence type="ECO:0000256" key="2">
    <source>
        <dbReference type="ARBA" id="ARBA00022475"/>
    </source>
</evidence>
<feature type="transmembrane region" description="Helical" evidence="11">
    <location>
        <begin position="270"/>
        <end position="289"/>
    </location>
</feature>
<dbReference type="Pfam" id="PF00001">
    <property type="entry name" value="7tm_1"/>
    <property type="match status" value="1"/>
</dbReference>
<gene>
    <name evidence="13" type="ORF">HOLleu_25616</name>
</gene>
<dbReference type="CDD" id="cd00637">
    <property type="entry name" value="7tm_classA_rhodopsin-like"/>
    <property type="match status" value="1"/>
</dbReference>
<evidence type="ECO:0000256" key="4">
    <source>
        <dbReference type="ARBA" id="ARBA00022989"/>
    </source>
</evidence>
<dbReference type="PROSITE" id="PS00237">
    <property type="entry name" value="G_PROTEIN_RECEP_F1_1"/>
    <property type="match status" value="1"/>
</dbReference>
<keyword evidence="14" id="KW-1185">Reference proteome</keyword>
<organism evidence="13 14">
    <name type="scientific">Holothuria leucospilota</name>
    <name type="common">Black long sea cucumber</name>
    <name type="synonym">Mertensiothuria leucospilota</name>
    <dbReference type="NCBI Taxonomy" id="206669"/>
    <lineage>
        <taxon>Eukaryota</taxon>
        <taxon>Metazoa</taxon>
        <taxon>Echinodermata</taxon>
        <taxon>Eleutherozoa</taxon>
        <taxon>Echinozoa</taxon>
        <taxon>Holothuroidea</taxon>
        <taxon>Aspidochirotacea</taxon>
        <taxon>Aspidochirotida</taxon>
        <taxon>Holothuriidae</taxon>
        <taxon>Holothuria</taxon>
    </lineage>
</organism>
<feature type="transmembrane region" description="Helical" evidence="11">
    <location>
        <begin position="189"/>
        <end position="212"/>
    </location>
</feature>
<feature type="transmembrane region" description="Helical" evidence="11">
    <location>
        <begin position="301"/>
        <end position="324"/>
    </location>
</feature>
<feature type="domain" description="G-protein coupled receptors family 1 profile" evidence="12">
    <location>
        <begin position="48"/>
        <end position="322"/>
    </location>
</feature>
<evidence type="ECO:0000256" key="10">
    <source>
        <dbReference type="SAM" id="MobiDB-lite"/>
    </source>
</evidence>
<evidence type="ECO:0000256" key="5">
    <source>
        <dbReference type="ARBA" id="ARBA00023040"/>
    </source>
</evidence>
<reference evidence="13" key="1">
    <citation type="submission" date="2021-10" db="EMBL/GenBank/DDBJ databases">
        <title>Tropical sea cucumber genome reveals ecological adaptation and Cuvierian tubules defense mechanism.</title>
        <authorList>
            <person name="Chen T."/>
        </authorList>
    </citation>
    <scope>NUCLEOTIDE SEQUENCE</scope>
    <source>
        <strain evidence="13">Nanhai2018</strain>
        <tissue evidence="13">Muscle</tissue>
    </source>
</reference>
<evidence type="ECO:0000256" key="8">
    <source>
        <dbReference type="ARBA" id="ARBA00023224"/>
    </source>
</evidence>
<dbReference type="InterPro" id="IPR017452">
    <property type="entry name" value="GPCR_Rhodpsn_7TM"/>
</dbReference>
<evidence type="ECO:0000313" key="13">
    <source>
        <dbReference type="EMBL" id="KAJ8032167.1"/>
    </source>
</evidence>
<dbReference type="InterPro" id="IPR050569">
    <property type="entry name" value="TAAR"/>
</dbReference>
<proteinExistence type="inferred from homology"/>
<evidence type="ECO:0000256" key="1">
    <source>
        <dbReference type="ARBA" id="ARBA00004651"/>
    </source>
</evidence>
<feature type="transmembrane region" description="Helical" evidence="11">
    <location>
        <begin position="147"/>
        <end position="169"/>
    </location>
</feature>
<evidence type="ECO:0000313" key="14">
    <source>
        <dbReference type="Proteomes" id="UP001152320"/>
    </source>
</evidence>
<dbReference type="PRINTS" id="PR00237">
    <property type="entry name" value="GPCRRHODOPSN"/>
</dbReference>
<dbReference type="AlphaFoldDB" id="A0A9Q1BSW2"/>
<feature type="transmembrane region" description="Helical" evidence="11">
    <location>
        <begin position="28"/>
        <end position="56"/>
    </location>
</feature>
<dbReference type="GO" id="GO:0005886">
    <property type="term" value="C:plasma membrane"/>
    <property type="evidence" value="ECO:0007669"/>
    <property type="project" value="UniProtKB-SubCell"/>
</dbReference>
<name>A0A9Q1BSW2_HOLLE</name>
<evidence type="ECO:0000256" key="3">
    <source>
        <dbReference type="ARBA" id="ARBA00022692"/>
    </source>
</evidence>
<protein>
    <submittedName>
        <fullName evidence="13">Beta-2 adrenergic receptor</fullName>
    </submittedName>
</protein>
<keyword evidence="6 11" id="KW-0472">Membrane</keyword>
<keyword evidence="5 9" id="KW-0297">G-protein coupled receptor</keyword>
<dbReference type="PANTHER" id="PTHR24249">
    <property type="entry name" value="HISTAMINE RECEPTOR-RELATED G-PROTEIN COUPLED RECEPTOR"/>
    <property type="match status" value="1"/>
</dbReference>
<keyword evidence="2" id="KW-1003">Cell membrane</keyword>
<feature type="transmembrane region" description="Helical" evidence="11">
    <location>
        <begin position="101"/>
        <end position="126"/>
    </location>
</feature>
<dbReference type="EMBL" id="JAIZAY010000012">
    <property type="protein sequence ID" value="KAJ8032167.1"/>
    <property type="molecule type" value="Genomic_DNA"/>
</dbReference>
<comment type="similarity">
    <text evidence="9">Belongs to the G-protein coupled receptor 1 family.</text>
</comment>
<keyword evidence="3 9" id="KW-0812">Transmembrane</keyword>
<dbReference type="Gene3D" id="1.20.1070.10">
    <property type="entry name" value="Rhodopsin 7-helix transmembrane proteins"/>
    <property type="match status" value="1"/>
</dbReference>
<evidence type="ECO:0000256" key="9">
    <source>
        <dbReference type="RuleBase" id="RU000688"/>
    </source>
</evidence>
<comment type="caution">
    <text evidence="13">The sequence shown here is derived from an EMBL/GenBank/DDBJ whole genome shotgun (WGS) entry which is preliminary data.</text>
</comment>
<dbReference type="PROSITE" id="PS50262">
    <property type="entry name" value="G_PROTEIN_RECEP_F1_2"/>
    <property type="match status" value="1"/>
</dbReference>
<comment type="subcellular location">
    <subcellularLocation>
        <location evidence="1">Cell membrane</location>
        <topology evidence="1">Multi-pass membrane protein</topology>
    </subcellularLocation>
</comment>